<feature type="signal peptide" evidence="1">
    <location>
        <begin position="1"/>
        <end position="16"/>
    </location>
</feature>
<organism evidence="2 3">
    <name type="scientific">Caenorhabditis remanei</name>
    <name type="common">Caenorhabditis vulgaris</name>
    <dbReference type="NCBI Taxonomy" id="31234"/>
    <lineage>
        <taxon>Eukaryota</taxon>
        <taxon>Metazoa</taxon>
        <taxon>Ecdysozoa</taxon>
        <taxon>Nematoda</taxon>
        <taxon>Chromadorea</taxon>
        <taxon>Rhabditida</taxon>
        <taxon>Rhabditina</taxon>
        <taxon>Rhabditomorpha</taxon>
        <taxon>Rhabditoidea</taxon>
        <taxon>Rhabditidae</taxon>
        <taxon>Peloderinae</taxon>
        <taxon>Caenorhabditis</taxon>
    </lineage>
</organism>
<dbReference type="PROSITE" id="PS51257">
    <property type="entry name" value="PROKAR_LIPOPROTEIN"/>
    <property type="match status" value="1"/>
</dbReference>
<proteinExistence type="predicted"/>
<sequence>MRVAFILLILIGLGCCCSIFPLTSGCWKLPESIISTALNSTIPLVQKTAKADLCAVEHVLKSTPTIVEVISRMVQDTSNNVISTVHQLIRNIDDTDLVKAIVHAVNSFASQSLHETDATVLELIRVVSKLFEDVEENCYEGLNPAAFHIEGAWNVIEELKKTVGSQANM</sequence>
<comment type="caution">
    <text evidence="2">The sequence shown here is derived from an EMBL/GenBank/DDBJ whole genome shotgun (WGS) entry which is preliminary data.</text>
</comment>
<reference evidence="2 3" key="1">
    <citation type="submission" date="2019-12" db="EMBL/GenBank/DDBJ databases">
        <title>Chromosome-level assembly of the Caenorhabditis remanei genome.</title>
        <authorList>
            <person name="Teterina A.A."/>
            <person name="Willis J.H."/>
            <person name="Phillips P.C."/>
        </authorList>
    </citation>
    <scope>NUCLEOTIDE SEQUENCE [LARGE SCALE GENOMIC DNA]</scope>
    <source>
        <strain evidence="2 3">PX506</strain>
        <tissue evidence="2">Whole organism</tissue>
    </source>
</reference>
<dbReference type="KEGG" id="crq:GCK72_010807"/>
<gene>
    <name evidence="2" type="ORF">GCK72_010807</name>
</gene>
<feature type="chain" id="PRO_5025648854" evidence="1">
    <location>
        <begin position="17"/>
        <end position="169"/>
    </location>
</feature>
<dbReference type="AlphaFoldDB" id="A0A6A5H639"/>
<dbReference type="EMBL" id="WUAV01000003">
    <property type="protein sequence ID" value="KAF1762545.1"/>
    <property type="molecule type" value="Genomic_DNA"/>
</dbReference>
<evidence type="ECO:0000313" key="2">
    <source>
        <dbReference type="EMBL" id="KAF1762545.1"/>
    </source>
</evidence>
<dbReference type="GeneID" id="9811484"/>
<name>A0A6A5H639_CAERE</name>
<evidence type="ECO:0000256" key="1">
    <source>
        <dbReference type="SAM" id="SignalP"/>
    </source>
</evidence>
<evidence type="ECO:0000313" key="3">
    <source>
        <dbReference type="Proteomes" id="UP000483820"/>
    </source>
</evidence>
<keyword evidence="1" id="KW-0732">Signal</keyword>
<dbReference type="RefSeq" id="XP_003111805.2">
    <property type="nucleotide sequence ID" value="XM_003111757.2"/>
</dbReference>
<protein>
    <submittedName>
        <fullName evidence="2">Uncharacterized protein</fullName>
    </submittedName>
</protein>
<dbReference type="CTD" id="9811484"/>
<accession>A0A6A5H639</accession>
<dbReference type="Proteomes" id="UP000483820">
    <property type="component" value="Chromosome III"/>
</dbReference>